<name>M7SK98_EUTLA</name>
<dbReference type="CDD" id="cd02933">
    <property type="entry name" value="OYE_like_FMN"/>
    <property type="match status" value="1"/>
</dbReference>
<dbReference type="eggNOG" id="KOG0134">
    <property type="taxonomic scope" value="Eukaryota"/>
</dbReference>
<evidence type="ECO:0000313" key="4">
    <source>
        <dbReference type="Proteomes" id="UP000012174"/>
    </source>
</evidence>
<feature type="domain" description="NADH:flavin oxidoreductase/NADH oxidase N-terminal" evidence="2">
    <location>
        <begin position="9"/>
        <end position="285"/>
    </location>
</feature>
<dbReference type="Proteomes" id="UP000012174">
    <property type="component" value="Unassembled WGS sequence"/>
</dbReference>
<evidence type="ECO:0000313" key="3">
    <source>
        <dbReference type="EMBL" id="EMR64592.1"/>
    </source>
</evidence>
<dbReference type="Pfam" id="PF00724">
    <property type="entry name" value="Oxidored_FMN"/>
    <property type="match status" value="1"/>
</dbReference>
<dbReference type="KEGG" id="ela:UCREL1_8430"/>
<dbReference type="InterPro" id="IPR001155">
    <property type="entry name" value="OxRdtase_FMN_N"/>
</dbReference>
<dbReference type="OrthoDB" id="276546at2759"/>
<gene>
    <name evidence="3" type="ORF">UCREL1_8430</name>
</gene>
<dbReference type="AlphaFoldDB" id="M7SK98"/>
<dbReference type="EMBL" id="KB707041">
    <property type="protein sequence ID" value="EMR64592.1"/>
    <property type="molecule type" value="Genomic_DNA"/>
</dbReference>
<keyword evidence="4" id="KW-1185">Reference proteome</keyword>
<dbReference type="OMA" id="YDVIIAF"/>
<protein>
    <submittedName>
        <fullName evidence="3">Putative nadh:flavin oxidoreductase nadh oxidase family protein</fullName>
    </submittedName>
</protein>
<sequence length="288" mass="31485">MSGFRFQSVKEYYAQRASAPGTLLITEGTVISAKAAGRRNVPGIWSEAQIAAWKEVVDAAHAKDCYIYCQLWQIGRAALPEVHQELGTRFLSSSAVALDEGSVVHINRSAGESSIVPEEMTEDDIMSTIQDFATAAKNAIKAGFDGVEIHGANGYLVDQFTQDTCNCRSDSWGGSIENRARFGIEVTKAVVEAVGADKTAIRLSPFSTFQGMLMKDPYPQFNYLIKELKSLDLAYLHLVEPRVDGVFDTEAPSEYTLAPFIKLWDNQSPIVVAGGYTSERAAQAVDEK</sequence>
<keyword evidence="1" id="KW-0285">Flavoprotein</keyword>
<dbReference type="HOGENOM" id="CLU_012153_0_0_1"/>
<proteinExistence type="predicted"/>
<reference evidence="4" key="1">
    <citation type="journal article" date="2013" name="Genome Announc.">
        <title>Draft genome sequence of the grapevine dieback fungus Eutypa lata UCR-EL1.</title>
        <authorList>
            <person name="Blanco-Ulate B."/>
            <person name="Rolshausen P.E."/>
            <person name="Cantu D."/>
        </authorList>
    </citation>
    <scope>NUCLEOTIDE SEQUENCE [LARGE SCALE GENOMIC DNA]</scope>
    <source>
        <strain evidence="4">UCR-EL1</strain>
    </source>
</reference>
<dbReference type="GO" id="GO:0010181">
    <property type="term" value="F:FMN binding"/>
    <property type="evidence" value="ECO:0007669"/>
    <property type="project" value="InterPro"/>
</dbReference>
<dbReference type="SUPFAM" id="SSF51395">
    <property type="entry name" value="FMN-linked oxidoreductases"/>
    <property type="match status" value="1"/>
</dbReference>
<accession>M7SK98</accession>
<dbReference type="PANTHER" id="PTHR22893">
    <property type="entry name" value="NADH OXIDOREDUCTASE-RELATED"/>
    <property type="match status" value="1"/>
</dbReference>
<evidence type="ECO:0000256" key="1">
    <source>
        <dbReference type="ARBA" id="ARBA00022630"/>
    </source>
</evidence>
<organism evidence="3 4">
    <name type="scientific">Eutypa lata (strain UCR-EL1)</name>
    <name type="common">Grapevine dieback disease fungus</name>
    <name type="synonym">Eutypa armeniacae</name>
    <dbReference type="NCBI Taxonomy" id="1287681"/>
    <lineage>
        <taxon>Eukaryota</taxon>
        <taxon>Fungi</taxon>
        <taxon>Dikarya</taxon>
        <taxon>Ascomycota</taxon>
        <taxon>Pezizomycotina</taxon>
        <taxon>Sordariomycetes</taxon>
        <taxon>Xylariomycetidae</taxon>
        <taxon>Xylariales</taxon>
        <taxon>Diatrypaceae</taxon>
        <taxon>Eutypa</taxon>
    </lineage>
</organism>
<dbReference type="Gene3D" id="3.20.20.70">
    <property type="entry name" value="Aldolase class I"/>
    <property type="match status" value="1"/>
</dbReference>
<dbReference type="GO" id="GO:0003959">
    <property type="term" value="F:NADPH dehydrogenase activity"/>
    <property type="evidence" value="ECO:0007669"/>
    <property type="project" value="TreeGrafter"/>
</dbReference>
<dbReference type="InterPro" id="IPR013785">
    <property type="entry name" value="Aldolase_TIM"/>
</dbReference>
<dbReference type="PANTHER" id="PTHR22893:SF91">
    <property type="entry name" value="NADPH DEHYDROGENASE 2-RELATED"/>
    <property type="match status" value="1"/>
</dbReference>
<dbReference type="InterPro" id="IPR045247">
    <property type="entry name" value="Oye-like"/>
</dbReference>
<evidence type="ECO:0000259" key="2">
    <source>
        <dbReference type="Pfam" id="PF00724"/>
    </source>
</evidence>